<dbReference type="Proteomes" id="UP000244338">
    <property type="component" value="Unassembled WGS sequence"/>
</dbReference>
<name>A0A2R6XZS7_9BACL</name>
<dbReference type="EMBL" id="PEBX01000063">
    <property type="protein sequence ID" value="PTQ55890.1"/>
    <property type="molecule type" value="Genomic_DNA"/>
</dbReference>
<accession>A0A2R6XZS7</accession>
<comment type="caution">
    <text evidence="1">The sequence shown here is derived from an EMBL/GenBank/DDBJ whole genome shotgun (WGS) entry which is preliminary data.</text>
</comment>
<protein>
    <submittedName>
        <fullName evidence="1">Uncharacterized protein</fullName>
    </submittedName>
</protein>
<reference evidence="2" key="1">
    <citation type="journal article" date="2018" name="Sci. Rep.">
        <title>Lignite coal burning seam in the remote Altai Mountains harbors a hydrogen-driven thermophilic microbial community.</title>
        <authorList>
            <person name="Kadnikov V.V."/>
            <person name="Mardanov A.V."/>
            <person name="Ivasenko D.A."/>
            <person name="Antsiferov D.V."/>
            <person name="Beletsky A.V."/>
            <person name="Karnachuk O.V."/>
            <person name="Ravin N.V."/>
        </authorList>
    </citation>
    <scope>NUCLEOTIDE SEQUENCE [LARGE SCALE GENOMIC DNA]</scope>
</reference>
<evidence type="ECO:0000313" key="1">
    <source>
        <dbReference type="EMBL" id="PTQ55890.1"/>
    </source>
</evidence>
<sequence>MIVFKRNMINDTMVELEKLFRFSMQTNSNSFCTLERERSA</sequence>
<dbReference type="AlphaFoldDB" id="A0A2R6XZS7"/>
<organism evidence="1 2">
    <name type="scientific">Candidatus Carbonibacillus altaicus</name>
    <dbReference type="NCBI Taxonomy" id="2163959"/>
    <lineage>
        <taxon>Bacteria</taxon>
        <taxon>Bacillati</taxon>
        <taxon>Bacillota</taxon>
        <taxon>Bacilli</taxon>
        <taxon>Bacillales</taxon>
        <taxon>Candidatus Carbonibacillus</taxon>
    </lineage>
</organism>
<evidence type="ECO:0000313" key="2">
    <source>
        <dbReference type="Proteomes" id="UP000244338"/>
    </source>
</evidence>
<proteinExistence type="predicted"/>
<gene>
    <name evidence="1" type="ORF">BSOLF_1236</name>
</gene>